<proteinExistence type="predicted"/>
<keyword evidence="3" id="KW-1185">Reference proteome</keyword>
<name>A0AAE0YRW1_9GAST</name>
<feature type="region of interest" description="Disordered" evidence="1">
    <location>
        <begin position="1"/>
        <end position="20"/>
    </location>
</feature>
<accession>A0AAE0YRW1</accession>
<evidence type="ECO:0000313" key="3">
    <source>
        <dbReference type="Proteomes" id="UP001283361"/>
    </source>
</evidence>
<evidence type="ECO:0000313" key="2">
    <source>
        <dbReference type="EMBL" id="KAK3755644.1"/>
    </source>
</evidence>
<feature type="compositionally biased region" description="Basic and acidic residues" evidence="1">
    <location>
        <begin position="1"/>
        <end position="11"/>
    </location>
</feature>
<organism evidence="2 3">
    <name type="scientific">Elysia crispata</name>
    <name type="common">lettuce slug</name>
    <dbReference type="NCBI Taxonomy" id="231223"/>
    <lineage>
        <taxon>Eukaryota</taxon>
        <taxon>Metazoa</taxon>
        <taxon>Spiralia</taxon>
        <taxon>Lophotrochozoa</taxon>
        <taxon>Mollusca</taxon>
        <taxon>Gastropoda</taxon>
        <taxon>Heterobranchia</taxon>
        <taxon>Euthyneura</taxon>
        <taxon>Panpulmonata</taxon>
        <taxon>Sacoglossa</taxon>
        <taxon>Placobranchoidea</taxon>
        <taxon>Plakobranchidae</taxon>
        <taxon>Elysia</taxon>
    </lineage>
</organism>
<evidence type="ECO:0000256" key="1">
    <source>
        <dbReference type="SAM" id="MobiDB-lite"/>
    </source>
</evidence>
<dbReference type="Proteomes" id="UP001283361">
    <property type="component" value="Unassembled WGS sequence"/>
</dbReference>
<gene>
    <name evidence="2" type="ORF">RRG08_014611</name>
</gene>
<sequence length="126" mass="14061">MRDGGVWDRQGRGSPHVGRRSLGPVILEIYGHKSRPRLSTRETSGSNPTNPALLPAIGCDQRFQYTVYWTIVSLVMTQHQGIAPRCKTNHAQLPGPFECTSLHPQTESIRVYPDTGCRVPNEQQPL</sequence>
<protein>
    <submittedName>
        <fullName evidence="2">Uncharacterized protein</fullName>
    </submittedName>
</protein>
<reference evidence="2" key="1">
    <citation type="journal article" date="2023" name="G3 (Bethesda)">
        <title>A reference genome for the long-term kleptoplast-retaining sea slug Elysia crispata morphotype clarki.</title>
        <authorList>
            <person name="Eastman K.E."/>
            <person name="Pendleton A.L."/>
            <person name="Shaikh M.A."/>
            <person name="Suttiyut T."/>
            <person name="Ogas R."/>
            <person name="Tomko P."/>
            <person name="Gavelis G."/>
            <person name="Widhalm J.R."/>
            <person name="Wisecaver J.H."/>
        </authorList>
    </citation>
    <scope>NUCLEOTIDE SEQUENCE</scope>
    <source>
        <strain evidence="2">ECLA1</strain>
    </source>
</reference>
<dbReference type="EMBL" id="JAWDGP010005592">
    <property type="protein sequence ID" value="KAK3755644.1"/>
    <property type="molecule type" value="Genomic_DNA"/>
</dbReference>
<comment type="caution">
    <text evidence="2">The sequence shown here is derived from an EMBL/GenBank/DDBJ whole genome shotgun (WGS) entry which is preliminary data.</text>
</comment>
<dbReference type="AlphaFoldDB" id="A0AAE0YRW1"/>
<feature type="compositionally biased region" description="Polar residues" evidence="1">
    <location>
        <begin position="41"/>
        <end position="50"/>
    </location>
</feature>
<feature type="region of interest" description="Disordered" evidence="1">
    <location>
        <begin position="33"/>
        <end position="52"/>
    </location>
</feature>